<reference evidence="1 2" key="1">
    <citation type="submission" date="2016-03" db="EMBL/GenBank/DDBJ databases">
        <title>Cyphomyrmex costatus WGS genome.</title>
        <authorList>
            <person name="Nygaard S."/>
            <person name="Hu H."/>
            <person name="Boomsma J."/>
            <person name="Zhang G."/>
        </authorList>
    </citation>
    <scope>NUCLEOTIDE SEQUENCE [LARGE SCALE GENOMIC DNA]</scope>
    <source>
        <strain evidence="1">MS0001</strain>
        <tissue evidence="1">Whole body</tissue>
    </source>
</reference>
<evidence type="ECO:0000313" key="2">
    <source>
        <dbReference type="Proteomes" id="UP000078542"/>
    </source>
</evidence>
<dbReference type="EMBL" id="KQ977735">
    <property type="protein sequence ID" value="KYN00243.1"/>
    <property type="molecule type" value="Genomic_DNA"/>
</dbReference>
<sequence length="1853" mass="223009">MDETKCHRINKAIKIILSLLQEQHGQLKLLSSQTREEISYFINKISTFIMKFLKNRLRMYDVKIFCEHSIHEMNYTCSPIFVIYYNMLLLNTNFSSQYLLRKDMLLGHVVGVWPTLSPYIFVQIILYSKCEDLLIESIMHIPLDLCTEILEITIKYIDELTIPRATRLIFLLIYKIYNKCLWLHLGTLSEQNVTKCVHKLTMYFEILLNLLVSPKFVTSSNLCIEKMYLKHGILVKNILHYIKKCIHSKTKSYSENHNLSELFTLTYGNFNEHTNYFHILPPNEVKCIIMRLDQVLTTLLLNQIKHIDSSEYIVWRNIVDDENTMISLHRAIIIECHYLKEFIKENNLLVQNEQLFLCLEQLTGPIRSEESILTLQELCHDITEGKLHSIKELIKRYKEWDLRILDFIRQRVKYLKLNEFYVILEYLCYKFTCMNTKKEKYMIYVSVLKILIQLKEHDLHSVILKYMERHFDDNCLEYLYNEKSFDTFIRRNLLIEGFNNSRSMMNSISQRCRVLLIFILLNPRDVLSKLIFYEINIESSNSILFQHNVFALFIRNYYCLKKDQYNVLTYILKSMILQQRMAWRENFSIFMNKILDYQMMTADDMMNQLLIPYLINSRFDNILIILLHIQNLLQRKLCTHKTDYVLLIVVLIKKASQLRRSNATFSKFVIYKWMVVINYILNYLDIPRTFTRCQYNLVCFVCNYVEPLDMKAILPNMSTLNIIQEYDKRCFPVYQLFKNPHCHPKLRSYIQSFKLNREAFIRHVMLHSFEYEYIAFACELTFEFWREFGWIDEMIAYENIIRITADVSKIVLIYLDTFPKYTFIMFLYAIVRYCKVVIENMTNDKHKAICCILIRTLSSMNNVVSKTCYGDMYNLWLKRIQDINPHMEKEEYFDEIDKWIDIIFDYEFEIIPLVNKEWFLLKMDQVTYLNIQTIEDIRMILSTLQQQHGQLKLFSCRSTNESLRSIDEISKMITYYLKDRLGMYNIEIFIADSDFKTKHTYLPVFVSCYKYLLLNTNFSSQYLLRNDPRFGHVVGIWPTLSPYLFVQIIWYSRCEDLLIESLIHIPLDLCVEILDITIKHIDRLPILRARRLILLLIYKVYYKCLWLHLGTVSEKNVMKYVHQLVMHFEMLLNLLVPKFITSYNLSIEKKYLQHGILVKNILQCIKKCINTKIKSYLKNYDRIMLFRLSYGNNNKYMKYCHSFSPNKVKSIIIILDKKLTALLLEQIKHVDTFEHTVWRDIVDDENTLISLHRAIIMECHYLKEFIKQNNLLVQNEQLFLCLEQLTGPIKSEESILTLQELCHNIAKGKLHGIKELIKRYKEWDLYILDFIRQRIKFLNLNDFYIILEYLYYKFAYLHIKTEKYRLYVSVLKILIQLKEHDLHNIILKYIEQHFDDNCLECLYNEKSFDIFVRRNLLIEEFNNSRSMMSTTSQRCHVLLIFILLNSKDVLSKLIFYEMKIEPPNSILFQDNAFAYFLRNYYNLKKDRSNMLMYILKNIVLQKRITWHTNFRIFMNKILNYQMITADDVINELYIPYLTSNYFEEINIRTILLHIQSIVQNKLYTHRTNVIYLITVLIKKKSVLRRFNAIFSKFALYKLGIKLINNVLNDLNFPRALTRQQYKAICLSNYHVEPLDIKKMNPKMNTLNLIQVYERRCSFVYQQLRKDPRCHPKVRNYVHSFKLNREAFIHHMMLHCFEKEYILLANELTFVFWYLFGWSDEMMAYENVIRITADVLQITLMYLDTFPKHTFIMLLYAIVKFSISVTRNITSNKHKTICCNLLKTLSSLSSIVSETYYGKMYDLWLKRIQNIDPNLEAEIYFNKIYKWMYNIFEYGFETMPFVNKTWYVNVFFRI</sequence>
<accession>A0A151IGQ3</accession>
<keyword evidence="2" id="KW-1185">Reference proteome</keyword>
<evidence type="ECO:0000313" key="1">
    <source>
        <dbReference type="EMBL" id="KYN00243.1"/>
    </source>
</evidence>
<organism evidence="1 2">
    <name type="scientific">Cyphomyrmex costatus</name>
    <dbReference type="NCBI Taxonomy" id="456900"/>
    <lineage>
        <taxon>Eukaryota</taxon>
        <taxon>Metazoa</taxon>
        <taxon>Ecdysozoa</taxon>
        <taxon>Arthropoda</taxon>
        <taxon>Hexapoda</taxon>
        <taxon>Insecta</taxon>
        <taxon>Pterygota</taxon>
        <taxon>Neoptera</taxon>
        <taxon>Endopterygota</taxon>
        <taxon>Hymenoptera</taxon>
        <taxon>Apocrita</taxon>
        <taxon>Aculeata</taxon>
        <taxon>Formicoidea</taxon>
        <taxon>Formicidae</taxon>
        <taxon>Myrmicinae</taxon>
        <taxon>Cyphomyrmex</taxon>
    </lineage>
</organism>
<gene>
    <name evidence="1" type="ORF">ALC62_08989</name>
</gene>
<dbReference type="STRING" id="456900.A0A151IGQ3"/>
<dbReference type="Proteomes" id="UP000078542">
    <property type="component" value="Unassembled WGS sequence"/>
</dbReference>
<proteinExistence type="predicted"/>
<name>A0A151IGQ3_9HYME</name>
<protein>
    <submittedName>
        <fullName evidence="1">Uncharacterized protein</fullName>
    </submittedName>
</protein>